<protein>
    <submittedName>
        <fullName evidence="1">Uncharacterized protein</fullName>
    </submittedName>
</protein>
<dbReference type="AlphaFoldDB" id="A0A655DHF0"/>
<accession>A0A655DHF0</accession>
<organism evidence="1 2">
    <name type="scientific">Salmonella enterica subsp. enterica serovar Bovismorbificans</name>
    <dbReference type="NCBI Taxonomy" id="58097"/>
    <lineage>
        <taxon>Bacteria</taxon>
        <taxon>Pseudomonadati</taxon>
        <taxon>Pseudomonadota</taxon>
        <taxon>Gammaproteobacteria</taxon>
        <taxon>Enterobacterales</taxon>
        <taxon>Enterobacteriaceae</taxon>
        <taxon>Salmonella</taxon>
    </lineage>
</organism>
<dbReference type="Proteomes" id="UP000041314">
    <property type="component" value="Unassembled WGS sequence"/>
</dbReference>
<gene>
    <name evidence="1" type="ORF">ERS008198_03220</name>
</gene>
<proteinExistence type="predicted"/>
<sequence>MAIVQSPNPDVLRLQHGEIHVGAPGRIRIVYRVALRIAPGWHQPPSRAGSADHHARVEQHGGVGDVPLGKVVETPAQVNRPLPTAGKVPVTRHGKRGRVLLRIIQIGTFKAALYQIVLLQRVFQQRHFITKIQHLFRRRNTGAGGQAMTVRVHPRFFPRRFHARPDVSGVPHPSFNRVFGSRRYHAF</sequence>
<reference evidence="1 2" key="1">
    <citation type="submission" date="2015-03" db="EMBL/GenBank/DDBJ databases">
        <authorList>
            <consortium name="Pathogen Informatics"/>
        </authorList>
    </citation>
    <scope>NUCLEOTIDE SEQUENCE [LARGE SCALE GENOMIC DNA]</scope>
    <source>
        <strain evidence="1 2">A1104</strain>
    </source>
</reference>
<evidence type="ECO:0000313" key="2">
    <source>
        <dbReference type="Proteomes" id="UP000041314"/>
    </source>
</evidence>
<dbReference type="EMBL" id="CQPA01000029">
    <property type="protein sequence ID" value="CNU63747.1"/>
    <property type="molecule type" value="Genomic_DNA"/>
</dbReference>
<name>A0A655DHF0_SALET</name>
<evidence type="ECO:0000313" key="1">
    <source>
        <dbReference type="EMBL" id="CNU63747.1"/>
    </source>
</evidence>